<sequence>MLLPSDWVAGCPFWSARAFISVGSHEDEKPSQTDEFNPHPLLDICKTCPTRVVMTAVGPVPTQPVTVSCSAGVTCGHLRSVVTRRGQRLLYCDRFRLPVILNCGQSLRGRGVR</sequence>
<dbReference type="AlphaFoldDB" id="A0AAV4G237"/>
<evidence type="ECO:0000313" key="1">
    <source>
        <dbReference type="EMBL" id="GFR79532.1"/>
    </source>
</evidence>
<dbReference type="Proteomes" id="UP000762676">
    <property type="component" value="Unassembled WGS sequence"/>
</dbReference>
<dbReference type="EMBL" id="BMAT01001094">
    <property type="protein sequence ID" value="GFR79532.1"/>
    <property type="molecule type" value="Genomic_DNA"/>
</dbReference>
<keyword evidence="2" id="KW-1185">Reference proteome</keyword>
<gene>
    <name evidence="1" type="ORF">ElyMa_000558200</name>
</gene>
<accession>A0AAV4G237</accession>
<comment type="caution">
    <text evidence="1">The sequence shown here is derived from an EMBL/GenBank/DDBJ whole genome shotgun (WGS) entry which is preliminary data.</text>
</comment>
<name>A0AAV4G237_9GAST</name>
<protein>
    <submittedName>
        <fullName evidence="1">Uncharacterized protein</fullName>
    </submittedName>
</protein>
<proteinExistence type="predicted"/>
<organism evidence="1 2">
    <name type="scientific">Elysia marginata</name>
    <dbReference type="NCBI Taxonomy" id="1093978"/>
    <lineage>
        <taxon>Eukaryota</taxon>
        <taxon>Metazoa</taxon>
        <taxon>Spiralia</taxon>
        <taxon>Lophotrochozoa</taxon>
        <taxon>Mollusca</taxon>
        <taxon>Gastropoda</taxon>
        <taxon>Heterobranchia</taxon>
        <taxon>Euthyneura</taxon>
        <taxon>Panpulmonata</taxon>
        <taxon>Sacoglossa</taxon>
        <taxon>Placobranchoidea</taxon>
        <taxon>Plakobranchidae</taxon>
        <taxon>Elysia</taxon>
    </lineage>
</organism>
<evidence type="ECO:0000313" key="2">
    <source>
        <dbReference type="Proteomes" id="UP000762676"/>
    </source>
</evidence>
<reference evidence="1 2" key="1">
    <citation type="journal article" date="2021" name="Elife">
        <title>Chloroplast acquisition without the gene transfer in kleptoplastic sea slugs, Plakobranchus ocellatus.</title>
        <authorList>
            <person name="Maeda T."/>
            <person name="Takahashi S."/>
            <person name="Yoshida T."/>
            <person name="Shimamura S."/>
            <person name="Takaki Y."/>
            <person name="Nagai Y."/>
            <person name="Toyoda A."/>
            <person name="Suzuki Y."/>
            <person name="Arimoto A."/>
            <person name="Ishii H."/>
            <person name="Satoh N."/>
            <person name="Nishiyama T."/>
            <person name="Hasebe M."/>
            <person name="Maruyama T."/>
            <person name="Minagawa J."/>
            <person name="Obokata J."/>
            <person name="Shigenobu S."/>
        </authorList>
    </citation>
    <scope>NUCLEOTIDE SEQUENCE [LARGE SCALE GENOMIC DNA]</scope>
</reference>